<organism evidence="3 4">
    <name type="scientific">Qipengyuania polymorpha</name>
    <dbReference type="NCBI Taxonomy" id="2867234"/>
    <lineage>
        <taxon>Bacteria</taxon>
        <taxon>Pseudomonadati</taxon>
        <taxon>Pseudomonadota</taxon>
        <taxon>Alphaproteobacteria</taxon>
        <taxon>Sphingomonadales</taxon>
        <taxon>Erythrobacteraceae</taxon>
        <taxon>Qipengyuania</taxon>
    </lineage>
</organism>
<accession>A0ABS7IU14</accession>
<feature type="domain" description="Pyridoxamine 5'-phosphate oxidase Alr4036 family FMN-binding" evidence="2">
    <location>
        <begin position="16"/>
        <end position="95"/>
    </location>
</feature>
<keyword evidence="4" id="KW-1185">Reference proteome</keyword>
<protein>
    <submittedName>
        <fullName evidence="3">Pyridoxamine 5'-phosphate oxidase family protein</fullName>
    </submittedName>
</protein>
<feature type="region of interest" description="Disordered" evidence="1">
    <location>
        <begin position="122"/>
        <end position="145"/>
    </location>
</feature>
<sequence>MERTLEAVKADIIRLLHKAASDRNSPMHTPVIATADADARIMVLRAFDERDWTLRFHTDARSPKSGVIGEEGQVGVLFYDRDEKVQIRCRGTGRIESASQRAQAAWESSDAYARRCYLGAAPGEESDRPSSGLPEWAEGERPTEEQLAPARANFAVLMVTLASVDWYHLSNDGHRRAVFENGKGRWLTP</sequence>
<evidence type="ECO:0000313" key="4">
    <source>
        <dbReference type="Proteomes" id="UP000783253"/>
    </source>
</evidence>
<gene>
    <name evidence="3" type="ORF">K3152_01210</name>
</gene>
<dbReference type="RefSeq" id="WP_221572279.1">
    <property type="nucleotide sequence ID" value="NZ_JAIGNK010000001.1"/>
</dbReference>
<proteinExistence type="predicted"/>
<reference evidence="3 4" key="1">
    <citation type="submission" date="2021-08" db="EMBL/GenBank/DDBJ databases">
        <title>Comparative Genomics Analysis of the Genus Qipengyuania Reveals Extensive Genetic Diversity and Metabolic Versatility, Including the Description of Fifteen Novel Species.</title>
        <authorList>
            <person name="Liu Y."/>
        </authorList>
    </citation>
    <scope>NUCLEOTIDE SEQUENCE [LARGE SCALE GENOMIC DNA]</scope>
    <source>
        <strain evidence="3 4">1NDH17</strain>
    </source>
</reference>
<comment type="caution">
    <text evidence="3">The sequence shown here is derived from an EMBL/GenBank/DDBJ whole genome shotgun (WGS) entry which is preliminary data.</text>
</comment>
<dbReference type="Gene3D" id="2.30.110.10">
    <property type="entry name" value="Electron Transport, Fmn-binding Protein, Chain A"/>
    <property type="match status" value="1"/>
</dbReference>
<evidence type="ECO:0000313" key="3">
    <source>
        <dbReference type="EMBL" id="MBX7456857.1"/>
    </source>
</evidence>
<evidence type="ECO:0000256" key="1">
    <source>
        <dbReference type="SAM" id="MobiDB-lite"/>
    </source>
</evidence>
<dbReference type="EMBL" id="JAIGNK010000001">
    <property type="protein sequence ID" value="MBX7456857.1"/>
    <property type="molecule type" value="Genomic_DNA"/>
</dbReference>
<dbReference type="InterPro" id="IPR024624">
    <property type="entry name" value="Pyridox_Oxase_Alr4036_FMN-bd"/>
</dbReference>
<dbReference type="SUPFAM" id="SSF50475">
    <property type="entry name" value="FMN-binding split barrel"/>
    <property type="match status" value="1"/>
</dbReference>
<name>A0ABS7IU14_9SPHN</name>
<dbReference type="InterPro" id="IPR012349">
    <property type="entry name" value="Split_barrel_FMN-bd"/>
</dbReference>
<dbReference type="Pfam" id="PF12766">
    <property type="entry name" value="Pyridox_oxase_2"/>
    <property type="match status" value="1"/>
</dbReference>
<dbReference type="Proteomes" id="UP000783253">
    <property type="component" value="Unassembled WGS sequence"/>
</dbReference>
<evidence type="ECO:0000259" key="2">
    <source>
        <dbReference type="Pfam" id="PF12766"/>
    </source>
</evidence>